<dbReference type="Proteomes" id="UP000677537">
    <property type="component" value="Unassembled WGS sequence"/>
</dbReference>
<evidence type="ECO:0000313" key="2">
    <source>
        <dbReference type="Proteomes" id="UP000677537"/>
    </source>
</evidence>
<evidence type="ECO:0000313" key="1">
    <source>
        <dbReference type="EMBL" id="MBP0491460.1"/>
    </source>
</evidence>
<dbReference type="EMBL" id="JAGIZA010000001">
    <property type="protein sequence ID" value="MBP0491460.1"/>
    <property type="molecule type" value="Genomic_DNA"/>
</dbReference>
<keyword evidence="2" id="KW-1185">Reference proteome</keyword>
<proteinExistence type="predicted"/>
<sequence>MIVYGDGPRHEDPRAKLAALAAALRDLPAQPPRLARHAALIGALIEAGELAQALADAGFAERGLDAPSPAEAAAMALLMAVAKSAWLSWQSGFTRIDSVPEAEVATLAAHPLPESVEPRRAEGFAYYALYPEAYGLAAAALPPSPRVIGLRSIGTPLAAMVAAARGTAAPVTVRPVGHPFRRELALDPGLVAALLAGDDISYAVVDEGPGLSGSSFGAAMNFLQEGGVDLTRIHLLPGHGGAPGPEAGEAARARWDRVARHPASFENLLLDGARAEHRLEEWAAALLGPAEAPMEEISGGAWRARRFPSEADWPPIHPFMERRKFLFPAQGSTWLLKFAGLGRHGEAAAARARHLHAAGFTPQPAGLLHGFLVERWMEEARPLDPGRADRPALLAHLGRYLGFRARSMPAEAGAGAEMLLAMARQNAGEALGEAAAARLDRWKPHLPALDSATRRVWTDNRLHAWEWLVLPNGRLLKADAVDHAAAHDLIGAQDIAWDLAGAASELGLTAPEREALAASVGREAGRAVDPSLLTFLTPCYLAFQLGYHAMAADALGWNPTEAGRARTAAAHYAEALDHALRHG</sequence>
<protein>
    <submittedName>
        <fullName evidence="1">Uncharacterized protein</fullName>
    </submittedName>
</protein>
<comment type="caution">
    <text evidence="1">The sequence shown here is derived from an EMBL/GenBank/DDBJ whole genome shotgun (WGS) entry which is preliminary data.</text>
</comment>
<gene>
    <name evidence="1" type="ORF">J5Y10_01560</name>
</gene>
<organism evidence="1 2">
    <name type="scientific">Roseomonas indoligenes</name>
    <dbReference type="NCBI Taxonomy" id="2820811"/>
    <lineage>
        <taxon>Bacteria</taxon>
        <taxon>Pseudomonadati</taxon>
        <taxon>Pseudomonadota</taxon>
        <taxon>Alphaproteobacteria</taxon>
        <taxon>Acetobacterales</taxon>
        <taxon>Roseomonadaceae</taxon>
        <taxon>Roseomonas</taxon>
    </lineage>
</organism>
<dbReference type="AlphaFoldDB" id="A0A940MV15"/>
<reference evidence="1" key="1">
    <citation type="submission" date="2021-03" db="EMBL/GenBank/DDBJ databases">
        <authorList>
            <person name="So Y."/>
        </authorList>
    </citation>
    <scope>NUCLEOTIDE SEQUENCE</scope>
    <source>
        <strain evidence="1">SG15</strain>
    </source>
</reference>
<name>A0A940MV15_9PROT</name>
<accession>A0A940MV15</accession>
<dbReference type="RefSeq" id="WP_209369916.1">
    <property type="nucleotide sequence ID" value="NZ_JAGIZA010000001.1"/>
</dbReference>